<dbReference type="GO" id="GO:0005886">
    <property type="term" value="C:plasma membrane"/>
    <property type="evidence" value="ECO:0007669"/>
    <property type="project" value="UniProtKB-SubCell"/>
</dbReference>
<dbReference type="Proteomes" id="UP000574133">
    <property type="component" value="Unassembled WGS sequence"/>
</dbReference>
<dbReference type="RefSeq" id="WP_185178129.1">
    <property type="nucleotide sequence ID" value="NZ_CBCSEP010000001.1"/>
</dbReference>
<protein>
    <submittedName>
        <fullName evidence="7">Polysaccharide biosynthesis C-terminal domain-containing protein</fullName>
    </submittedName>
</protein>
<keyword evidence="4 6" id="KW-1133">Transmembrane helix</keyword>
<feature type="transmembrane region" description="Helical" evidence="6">
    <location>
        <begin position="153"/>
        <end position="172"/>
    </location>
</feature>
<evidence type="ECO:0000256" key="3">
    <source>
        <dbReference type="ARBA" id="ARBA00022692"/>
    </source>
</evidence>
<keyword evidence="3 6" id="KW-0812">Transmembrane</keyword>
<keyword evidence="5 6" id="KW-0472">Membrane</keyword>
<feature type="transmembrane region" description="Helical" evidence="6">
    <location>
        <begin position="326"/>
        <end position="343"/>
    </location>
</feature>
<evidence type="ECO:0000256" key="1">
    <source>
        <dbReference type="ARBA" id="ARBA00004651"/>
    </source>
</evidence>
<proteinExistence type="predicted"/>
<evidence type="ECO:0000256" key="2">
    <source>
        <dbReference type="ARBA" id="ARBA00022475"/>
    </source>
</evidence>
<feature type="transmembrane region" description="Helical" evidence="6">
    <location>
        <begin position="86"/>
        <end position="108"/>
    </location>
</feature>
<feature type="transmembrane region" description="Helical" evidence="6">
    <location>
        <begin position="178"/>
        <end position="200"/>
    </location>
</feature>
<evidence type="ECO:0000256" key="4">
    <source>
        <dbReference type="ARBA" id="ARBA00022989"/>
    </source>
</evidence>
<dbReference type="AlphaFoldDB" id="A0A841TC77"/>
<evidence type="ECO:0000256" key="6">
    <source>
        <dbReference type="SAM" id="Phobius"/>
    </source>
</evidence>
<name>A0A841TC77_9BACL</name>
<feature type="transmembrane region" description="Helical" evidence="6">
    <location>
        <begin position="123"/>
        <end position="146"/>
    </location>
</feature>
<feature type="transmembrane region" description="Helical" evidence="6">
    <location>
        <begin position="391"/>
        <end position="410"/>
    </location>
</feature>
<evidence type="ECO:0000313" key="8">
    <source>
        <dbReference type="Proteomes" id="UP000574133"/>
    </source>
</evidence>
<dbReference type="EMBL" id="JACJVN010000023">
    <property type="protein sequence ID" value="MBB6676840.1"/>
    <property type="molecule type" value="Genomic_DNA"/>
</dbReference>
<keyword evidence="2" id="KW-1003">Cell membrane</keyword>
<sequence length="453" mass="49159">MRVLNGLRESSLLARTAQTFASLFGVMGISVFSAIILSRGLTPDDRGLYLGITMWNGFVLGLCDVGIYIATVYMWGKSQDGEKKDLFATLLTWSGGTGLVVAVLVTLITEWTVKGHLTDRESWAAYLFYASTFTGPITSMLSGVLAAQQRFTLINVIRVGLPLTLTVLWLFYYSFGTLSIYLCLLTATIVAFSATLPYLWQSRAYLRNLGRFRKDLFKASVWYSFKAYGGAVMNVLGGSGTQIFLFSLTPAALAFYQTAASATGVLWAIPRAVGMTSFPNMVQEERSLLHEKVCKMFRLTALSTVIGAVLLGLAEPMLIPVLFGNPYGAAIIPALILLPNALFGGLSDMLGNALNSVGRTLHNTVASAVLVGVTLGSMAFTIQAWGINGAAFSSVMGFLAGFIVRIIWYAKSIQRILIPDLIPKQADVRELYGLGLRFAGKPKKVRLDANRAN</sequence>
<evidence type="ECO:0000313" key="7">
    <source>
        <dbReference type="EMBL" id="MBB6676840.1"/>
    </source>
</evidence>
<feature type="transmembrane region" description="Helical" evidence="6">
    <location>
        <begin position="12"/>
        <end position="36"/>
    </location>
</feature>
<dbReference type="InterPro" id="IPR050833">
    <property type="entry name" value="Poly_Biosynth_Transport"/>
</dbReference>
<gene>
    <name evidence="7" type="ORF">H4Q31_05780</name>
</gene>
<feature type="transmembrane region" description="Helical" evidence="6">
    <location>
        <begin position="48"/>
        <end position="74"/>
    </location>
</feature>
<comment type="subcellular location">
    <subcellularLocation>
        <location evidence="1">Cell membrane</location>
        <topology evidence="1">Multi-pass membrane protein</topology>
    </subcellularLocation>
</comment>
<comment type="caution">
    <text evidence="7">The sequence shown here is derived from an EMBL/GenBank/DDBJ whole genome shotgun (WGS) entry which is preliminary data.</text>
</comment>
<reference evidence="7 8" key="1">
    <citation type="submission" date="2020-08" db="EMBL/GenBank/DDBJ databases">
        <title>Cohnella phylogeny.</title>
        <authorList>
            <person name="Dunlap C."/>
        </authorList>
    </citation>
    <scope>NUCLEOTIDE SEQUENCE [LARGE SCALE GENOMIC DNA]</scope>
    <source>
        <strain evidence="7 8">DSM 103658</strain>
    </source>
</reference>
<dbReference type="PANTHER" id="PTHR30250:SF11">
    <property type="entry name" value="O-ANTIGEN TRANSPORTER-RELATED"/>
    <property type="match status" value="1"/>
</dbReference>
<feature type="transmembrane region" description="Helical" evidence="6">
    <location>
        <begin position="221"/>
        <end position="245"/>
    </location>
</feature>
<organism evidence="7 8">
    <name type="scientific">Cohnella lubricantis</name>
    <dbReference type="NCBI Taxonomy" id="2163172"/>
    <lineage>
        <taxon>Bacteria</taxon>
        <taxon>Bacillati</taxon>
        <taxon>Bacillota</taxon>
        <taxon>Bacilli</taxon>
        <taxon>Bacillales</taxon>
        <taxon>Paenibacillaceae</taxon>
        <taxon>Cohnella</taxon>
    </lineage>
</organism>
<dbReference type="PANTHER" id="PTHR30250">
    <property type="entry name" value="PST FAMILY PREDICTED COLANIC ACID TRANSPORTER"/>
    <property type="match status" value="1"/>
</dbReference>
<evidence type="ECO:0000256" key="5">
    <source>
        <dbReference type="ARBA" id="ARBA00023136"/>
    </source>
</evidence>
<keyword evidence="8" id="KW-1185">Reference proteome</keyword>
<feature type="transmembrane region" description="Helical" evidence="6">
    <location>
        <begin position="296"/>
        <end position="314"/>
    </location>
</feature>
<feature type="transmembrane region" description="Helical" evidence="6">
    <location>
        <begin position="364"/>
        <end position="385"/>
    </location>
</feature>
<feature type="transmembrane region" description="Helical" evidence="6">
    <location>
        <begin position="251"/>
        <end position="269"/>
    </location>
</feature>
<accession>A0A841TC77</accession>